<dbReference type="PRINTS" id="PR01415">
    <property type="entry name" value="ANKYRIN"/>
</dbReference>
<comment type="similarity">
    <text evidence="3">Belongs to the histone H2A family.</text>
</comment>
<evidence type="ECO:0000256" key="1">
    <source>
        <dbReference type="ARBA" id="ARBA00004123"/>
    </source>
</evidence>
<accession>A0A7J6GIR1</accession>
<dbReference type="PROSITE" id="PS50202">
    <property type="entry name" value="MSP"/>
    <property type="match status" value="1"/>
</dbReference>
<dbReference type="InterPro" id="IPR036770">
    <property type="entry name" value="Ankyrin_rpt-contain_sf"/>
</dbReference>
<dbReference type="InterPro" id="IPR009072">
    <property type="entry name" value="Histone-fold"/>
</dbReference>
<sequence length="1076" mass="117189">MDRLVKPDVKEVELSFKNGQKCSTVFRLTNLMHTMSVAVSLTTTNPSVFSFSQPFSVIPPLSSSSYTLQSQPFDQPPLCTSLTDDLITVRSAMLPTGKADQEDFRRLFSVPGRHVFKDAFIPISFVGPQVVEFLITHHDKIPELSSYMGKAISGCTESQITNSLKLAINSENPDLVSALIDAGAKVNGKDSEGRSLLTAAVKARTVDVMKVLLASGCRFDISVDRILHDAAAMNRADMIEILCKSMGNLGVNSSDTDGWTPMHEAAARGHVEALRSLLSAGGNAEIRDSRGWTPLHCASSEGHYEVVECLLERSNAKYVVDRDGRTAFALAADNGHTELLAPLHLNDALHRAARLGDVNGLKSCLAEGANVNVRDQNGWTALHRAAFKGDIESARALISHGAQVDAVDDAGYTPLQCAVEAGKAAISMLLMASGARANTKVLPVVLNLDLFKNQPSFVGVAGTIWANGGLVAAGEGGLRLRFLIYKYQTIINGYIHNPNSLFTPFHFQPRVPEQRIPNLRIYSMDSTAAATTKKGGRGKPKANKSVSRSSKAGLQFPVGRIARFLKKGRYAQRVGSGSPVYLSAVLEYLAAELLELAGNAARDNKKSRIIPRHIQLAVRNDEELSKLLGAVTIANGGVLPNIHQTLLPKKVGKGKDEIGSASQELTEVRGRTWNLLAGSKKPTPPVKGHEVILKVTTSEAIVHPQAPQVAVESSSQGEVIETVLEVMPLYQRPIVVDDKEEEDEGLVFPQAKRAHVDALFKQRVEVSLNVVVIGNKWDTYLDLLQDDYSEGAYANISSNAIVFGKNGPEIWTFACPKQPYNYECGYYVLTYIRDMLQHSNPITAIKAKFGSLSQYSEDDHLLPLRQQWLAIYVLGYPPIISFVPYCTFPKPLRINTHTLSSSRTLTFTSIRLFRLSSCSITFPRVYLYFDPHSKTLKMSTAATTKGGRGKPKSSKSVSRSSKAGLQFPVGRIARFLKNGKYAERVGAGAPVYLSAVLEYLAAEVLELAGNAARDNKKNRIVPRHIQLAVRNDEELSKLLGTVTIANGGVLPNIHQTLLPKKVGKGKGEFGSASQEF</sequence>
<dbReference type="InterPro" id="IPR000535">
    <property type="entry name" value="MSP_dom"/>
</dbReference>
<feature type="repeat" description="ANK" evidence="8">
    <location>
        <begin position="344"/>
        <end position="376"/>
    </location>
</feature>
<dbReference type="InterPro" id="IPR032454">
    <property type="entry name" value="Histone_H2A_C"/>
</dbReference>
<feature type="repeat" description="ANK" evidence="8">
    <location>
        <begin position="257"/>
        <end position="289"/>
    </location>
</feature>
<dbReference type="Proteomes" id="UP000583929">
    <property type="component" value="Unassembled WGS sequence"/>
</dbReference>
<dbReference type="SUPFAM" id="SSF49354">
    <property type="entry name" value="PapD-like"/>
    <property type="match status" value="1"/>
</dbReference>
<dbReference type="Pfam" id="PF16211">
    <property type="entry name" value="Histone_H2A_C"/>
    <property type="match status" value="2"/>
</dbReference>
<name>A0A7J6GIR1_CANSA</name>
<keyword evidence="4" id="KW-0158">Chromosome</keyword>
<comment type="subcellular location">
    <subcellularLocation>
        <location evidence="2">Chromosome</location>
    </subcellularLocation>
    <subcellularLocation>
        <location evidence="1">Nucleus</location>
    </subcellularLocation>
</comment>
<dbReference type="GO" id="GO:0046982">
    <property type="term" value="F:protein heterodimerization activity"/>
    <property type="evidence" value="ECO:0007669"/>
    <property type="project" value="InterPro"/>
</dbReference>
<feature type="repeat" description="ANK" evidence="8">
    <location>
        <begin position="377"/>
        <end position="409"/>
    </location>
</feature>
<dbReference type="InterPro" id="IPR013783">
    <property type="entry name" value="Ig-like_fold"/>
</dbReference>
<organism evidence="11 12">
    <name type="scientific">Cannabis sativa</name>
    <name type="common">Hemp</name>
    <name type="synonym">Marijuana</name>
    <dbReference type="NCBI Taxonomy" id="3483"/>
    <lineage>
        <taxon>Eukaryota</taxon>
        <taxon>Viridiplantae</taxon>
        <taxon>Streptophyta</taxon>
        <taxon>Embryophyta</taxon>
        <taxon>Tracheophyta</taxon>
        <taxon>Spermatophyta</taxon>
        <taxon>Magnoliopsida</taxon>
        <taxon>eudicotyledons</taxon>
        <taxon>Gunneridae</taxon>
        <taxon>Pentapetalae</taxon>
        <taxon>rosids</taxon>
        <taxon>fabids</taxon>
        <taxon>Rosales</taxon>
        <taxon>Cannabaceae</taxon>
        <taxon>Cannabis</taxon>
    </lineage>
</organism>
<evidence type="ECO:0000256" key="9">
    <source>
        <dbReference type="SAM" id="MobiDB-lite"/>
    </source>
</evidence>
<evidence type="ECO:0000256" key="3">
    <source>
        <dbReference type="ARBA" id="ARBA00010691"/>
    </source>
</evidence>
<dbReference type="SMART" id="SM00248">
    <property type="entry name" value="ANK"/>
    <property type="match status" value="8"/>
</dbReference>
<dbReference type="Pfam" id="PF00125">
    <property type="entry name" value="Histone"/>
    <property type="match status" value="2"/>
</dbReference>
<keyword evidence="6" id="KW-0539">Nucleus</keyword>
<dbReference type="PROSITE" id="PS50297">
    <property type="entry name" value="ANK_REP_REGION"/>
    <property type="match status" value="4"/>
</dbReference>
<evidence type="ECO:0000256" key="7">
    <source>
        <dbReference type="ARBA" id="ARBA00023269"/>
    </source>
</evidence>
<dbReference type="GO" id="GO:0003677">
    <property type="term" value="F:DNA binding"/>
    <property type="evidence" value="ECO:0007669"/>
    <property type="project" value="UniProtKB-KW"/>
</dbReference>
<evidence type="ECO:0000313" key="12">
    <source>
        <dbReference type="Proteomes" id="UP000583929"/>
    </source>
</evidence>
<feature type="domain" description="MSP" evidence="10">
    <location>
        <begin position="2"/>
        <end position="126"/>
    </location>
</feature>
<evidence type="ECO:0000256" key="5">
    <source>
        <dbReference type="ARBA" id="ARBA00023125"/>
    </source>
</evidence>
<keyword evidence="12" id="KW-1185">Reference proteome</keyword>
<feature type="region of interest" description="Disordered" evidence="9">
    <location>
        <begin position="940"/>
        <end position="962"/>
    </location>
</feature>
<keyword evidence="8" id="KW-0040">ANK repeat</keyword>
<dbReference type="Gene3D" id="2.60.40.10">
    <property type="entry name" value="Immunoglobulins"/>
    <property type="match status" value="1"/>
</dbReference>
<dbReference type="FunFam" id="1.10.20.10:FF:000009">
    <property type="entry name" value="Histone H2A"/>
    <property type="match status" value="2"/>
</dbReference>
<dbReference type="InterPro" id="IPR007125">
    <property type="entry name" value="H2A/H2B/H3"/>
</dbReference>
<dbReference type="GO" id="GO:0005634">
    <property type="term" value="C:nucleus"/>
    <property type="evidence" value="ECO:0007669"/>
    <property type="project" value="UniProtKB-SubCell"/>
</dbReference>
<protein>
    <recommendedName>
        <fullName evidence="10">MSP domain-containing protein</fullName>
    </recommendedName>
</protein>
<evidence type="ECO:0000256" key="6">
    <source>
        <dbReference type="ARBA" id="ARBA00023242"/>
    </source>
</evidence>
<feature type="repeat" description="ANK" evidence="8">
    <location>
        <begin position="410"/>
        <end position="442"/>
    </location>
</feature>
<dbReference type="Gene3D" id="1.25.40.20">
    <property type="entry name" value="Ankyrin repeat-containing domain"/>
    <property type="match status" value="4"/>
</dbReference>
<dbReference type="InterPro" id="IPR008962">
    <property type="entry name" value="PapD-like_sf"/>
</dbReference>
<feature type="region of interest" description="Disordered" evidence="9">
    <location>
        <begin position="529"/>
        <end position="550"/>
    </location>
</feature>
<dbReference type="PROSITE" id="PS00046">
    <property type="entry name" value="HISTONE_H2A"/>
    <property type="match status" value="2"/>
</dbReference>
<dbReference type="SUPFAM" id="SSF48403">
    <property type="entry name" value="Ankyrin repeat"/>
    <property type="match status" value="1"/>
</dbReference>
<dbReference type="SMART" id="SM00414">
    <property type="entry name" value="H2A"/>
    <property type="match status" value="2"/>
</dbReference>
<evidence type="ECO:0000259" key="10">
    <source>
        <dbReference type="PROSITE" id="PS50202"/>
    </source>
</evidence>
<dbReference type="PANTHER" id="PTHR23430">
    <property type="entry name" value="HISTONE H2A"/>
    <property type="match status" value="1"/>
</dbReference>
<gene>
    <name evidence="11" type="ORF">G4B88_021555</name>
</gene>
<keyword evidence="5" id="KW-0238">DNA-binding</keyword>
<evidence type="ECO:0000256" key="8">
    <source>
        <dbReference type="PROSITE-ProRule" id="PRU00023"/>
    </source>
</evidence>
<dbReference type="SUPFAM" id="SSF47113">
    <property type="entry name" value="Histone-fold"/>
    <property type="match status" value="2"/>
</dbReference>
<dbReference type="GO" id="GO:0030527">
    <property type="term" value="F:structural constituent of chromatin"/>
    <property type="evidence" value="ECO:0007669"/>
    <property type="project" value="InterPro"/>
</dbReference>
<comment type="caution">
    <text evidence="11">The sequence shown here is derived from an EMBL/GenBank/DDBJ whole genome shotgun (WGS) entry which is preliminary data.</text>
</comment>
<dbReference type="GO" id="GO:0000786">
    <property type="term" value="C:nucleosome"/>
    <property type="evidence" value="ECO:0007669"/>
    <property type="project" value="UniProtKB-KW"/>
</dbReference>
<dbReference type="CDD" id="cd00074">
    <property type="entry name" value="HFD_H2A"/>
    <property type="match status" value="2"/>
</dbReference>
<dbReference type="PROSITE" id="PS50088">
    <property type="entry name" value="ANK_REPEAT"/>
    <property type="match status" value="5"/>
</dbReference>
<proteinExistence type="inferred from homology"/>
<dbReference type="InterPro" id="IPR002119">
    <property type="entry name" value="Histone_H2A"/>
</dbReference>
<reference evidence="11 12" key="1">
    <citation type="journal article" date="2020" name="bioRxiv">
        <title>Sequence and annotation of 42 cannabis genomes reveals extensive copy number variation in cannabinoid synthesis and pathogen resistance genes.</title>
        <authorList>
            <person name="Mckernan K.J."/>
            <person name="Helbert Y."/>
            <person name="Kane L.T."/>
            <person name="Ebling H."/>
            <person name="Zhang L."/>
            <person name="Liu B."/>
            <person name="Eaton Z."/>
            <person name="Mclaughlin S."/>
            <person name="Kingan S."/>
            <person name="Baybayan P."/>
            <person name="Concepcion G."/>
            <person name="Jordan M."/>
            <person name="Riva A."/>
            <person name="Barbazuk W."/>
            <person name="Harkins T."/>
        </authorList>
    </citation>
    <scope>NUCLEOTIDE SEQUENCE [LARGE SCALE GENOMIC DNA]</scope>
    <source>
        <strain evidence="12">cv. Jamaican Lion 4</strain>
        <tissue evidence="11">Leaf</tissue>
    </source>
</reference>
<feature type="repeat" description="ANK" evidence="8">
    <location>
        <begin position="290"/>
        <end position="322"/>
    </location>
</feature>
<dbReference type="AlphaFoldDB" id="A0A7J6GIR1"/>
<dbReference type="InterPro" id="IPR002110">
    <property type="entry name" value="Ankyrin_rpt"/>
</dbReference>
<dbReference type="InterPro" id="IPR032458">
    <property type="entry name" value="Histone_H2A_CS"/>
</dbReference>
<dbReference type="Gene3D" id="1.10.20.10">
    <property type="entry name" value="Histone, subunit A"/>
    <property type="match status" value="2"/>
</dbReference>
<dbReference type="PRINTS" id="PR00620">
    <property type="entry name" value="HISTONEH2A"/>
</dbReference>
<keyword evidence="7" id="KW-0544">Nucleosome core</keyword>
<dbReference type="EMBL" id="JAATIQ010000100">
    <property type="protein sequence ID" value="KAF4382772.1"/>
    <property type="molecule type" value="Genomic_DNA"/>
</dbReference>
<evidence type="ECO:0000256" key="4">
    <source>
        <dbReference type="ARBA" id="ARBA00022454"/>
    </source>
</evidence>
<dbReference type="Pfam" id="PF12796">
    <property type="entry name" value="Ank_2"/>
    <property type="match status" value="2"/>
</dbReference>
<evidence type="ECO:0000313" key="11">
    <source>
        <dbReference type="EMBL" id="KAF4382772.1"/>
    </source>
</evidence>
<evidence type="ECO:0000256" key="2">
    <source>
        <dbReference type="ARBA" id="ARBA00004286"/>
    </source>
</evidence>